<dbReference type="Gene3D" id="1.20.1440.230">
    <property type="entry name" value="NADH-ubiquinone oxidoreductase 51kDa subunit, iron-sulphur binding domain"/>
    <property type="match status" value="1"/>
</dbReference>
<dbReference type="AlphaFoldDB" id="A0A8J6T3N7"/>
<dbReference type="PANTHER" id="PTHR43578:SF3">
    <property type="entry name" value="NADH-QUINONE OXIDOREDUCTASE SUBUNIT F"/>
    <property type="match status" value="1"/>
</dbReference>
<comment type="caution">
    <text evidence="7">The sequence shown here is derived from an EMBL/GenBank/DDBJ whole genome shotgun (WGS) entry which is preliminary data.</text>
</comment>
<dbReference type="GO" id="GO:0010181">
    <property type="term" value="F:FMN binding"/>
    <property type="evidence" value="ECO:0007669"/>
    <property type="project" value="InterPro"/>
</dbReference>
<dbReference type="PANTHER" id="PTHR43578">
    <property type="entry name" value="NADH-QUINONE OXIDOREDUCTASE SUBUNIT F"/>
    <property type="match status" value="1"/>
</dbReference>
<dbReference type="FunFam" id="3.40.50.11540:FF:000001">
    <property type="entry name" value="NADH dehydrogenase [ubiquinone] flavoprotein 1, mitochondrial"/>
    <property type="match status" value="1"/>
</dbReference>
<dbReference type="GO" id="GO:0046872">
    <property type="term" value="F:metal ion binding"/>
    <property type="evidence" value="ECO:0007669"/>
    <property type="project" value="UniProtKB-KW"/>
</dbReference>
<keyword evidence="5" id="KW-0411">Iron-sulfur</keyword>
<evidence type="ECO:0000256" key="3">
    <source>
        <dbReference type="ARBA" id="ARBA00022723"/>
    </source>
</evidence>
<sequence length="409" mass="44580">MPEKKILTKNCGKIDPGDVSTYEAEGGFKALEKTLRISPEEVIAEVKASGLRGRGGAGFPCGAKWELARKSKGDEKVLICNADEGEVGTFKDRYLLQHDPFSLMEGMAIAGYAIGAGKGYIYLRSEYHYLLEGLQKAIDQSKEKGYLKDLEIEIREGAGAYICGEESALMNSIEGKRGESRFRPPFPPESGLFEKPTIINNVETLVNVPHIIQNGSEWYGAMGTDESKGTKLFCVSGDVARPGVYEMELGCDLKELVMDLAGAKEIKMIQVGGSTGGIIPSDMLSTPLAYETILGSGAVMVFDQTRDVVDFTYRTMEFLNEESCGKCTPCREGTEVMVGVLGRLVNGEGVDGDMEVLEELSDTMKLSALCGLGQTAPVPVLDTLKYFRKDYENRISQSVFLRSLKTVNG</sequence>
<evidence type="ECO:0000259" key="6">
    <source>
        <dbReference type="SMART" id="SM00928"/>
    </source>
</evidence>
<keyword evidence="2" id="KW-0004">4Fe-4S</keyword>
<dbReference type="SMART" id="SM00928">
    <property type="entry name" value="NADH_4Fe-4S"/>
    <property type="match status" value="1"/>
</dbReference>
<dbReference type="SUPFAM" id="SSF142019">
    <property type="entry name" value="Nqo1 FMN-binding domain-like"/>
    <property type="match status" value="1"/>
</dbReference>
<evidence type="ECO:0000313" key="8">
    <source>
        <dbReference type="Proteomes" id="UP000650524"/>
    </source>
</evidence>
<name>A0A8J6T3N7_9DELT</name>
<evidence type="ECO:0000256" key="2">
    <source>
        <dbReference type="ARBA" id="ARBA00022485"/>
    </source>
</evidence>
<dbReference type="InterPro" id="IPR011538">
    <property type="entry name" value="Nuo51_FMN-bd"/>
</dbReference>
<keyword evidence="3" id="KW-0479">Metal-binding</keyword>
<dbReference type="GO" id="GO:0051539">
    <property type="term" value="F:4 iron, 4 sulfur cluster binding"/>
    <property type="evidence" value="ECO:0007669"/>
    <property type="project" value="UniProtKB-KW"/>
</dbReference>
<proteinExistence type="inferred from homology"/>
<feature type="domain" description="NADH-ubiquinone oxidoreductase 51kDa subunit iron-sulphur binding" evidence="6">
    <location>
        <begin position="309"/>
        <end position="354"/>
    </location>
</feature>
<accession>A0A8J6T3N7</accession>
<dbReference type="SUPFAM" id="SSF140490">
    <property type="entry name" value="Nqo1C-terminal domain-like"/>
    <property type="match status" value="1"/>
</dbReference>
<organism evidence="7 8">
    <name type="scientific">Candidatus Desulfacyla euxinica</name>
    <dbReference type="NCBI Taxonomy" id="2841693"/>
    <lineage>
        <taxon>Bacteria</taxon>
        <taxon>Deltaproteobacteria</taxon>
        <taxon>Candidatus Desulfacyla</taxon>
    </lineage>
</organism>
<dbReference type="InterPro" id="IPR019575">
    <property type="entry name" value="Nuop51_4Fe4S-bd"/>
</dbReference>
<dbReference type="PROSITE" id="PS00645">
    <property type="entry name" value="COMPLEX1_51K_2"/>
    <property type="match status" value="1"/>
</dbReference>
<dbReference type="Gene3D" id="6.10.250.1450">
    <property type="match status" value="1"/>
</dbReference>
<protein>
    <submittedName>
        <fullName evidence="7">NADH-quinone oxidoreductase subunit F</fullName>
    </submittedName>
</protein>
<evidence type="ECO:0000256" key="5">
    <source>
        <dbReference type="ARBA" id="ARBA00023014"/>
    </source>
</evidence>
<dbReference type="EMBL" id="JACNJD010000252">
    <property type="protein sequence ID" value="MBC8178025.1"/>
    <property type="molecule type" value="Genomic_DNA"/>
</dbReference>
<dbReference type="FunFam" id="1.20.1440.230:FF:000001">
    <property type="entry name" value="Mitochondrial NADH dehydrogenase flavoprotein 1"/>
    <property type="match status" value="1"/>
</dbReference>
<dbReference type="Pfam" id="PF01512">
    <property type="entry name" value="Complex1_51K"/>
    <property type="match status" value="1"/>
</dbReference>
<evidence type="ECO:0000313" key="7">
    <source>
        <dbReference type="EMBL" id="MBC8178025.1"/>
    </source>
</evidence>
<dbReference type="Proteomes" id="UP000650524">
    <property type="component" value="Unassembled WGS sequence"/>
</dbReference>
<evidence type="ECO:0000256" key="4">
    <source>
        <dbReference type="ARBA" id="ARBA00023004"/>
    </source>
</evidence>
<comment type="similarity">
    <text evidence="1">Belongs to the complex I 51 kDa subunit family.</text>
</comment>
<dbReference type="SUPFAM" id="SSF142984">
    <property type="entry name" value="Nqo1 middle domain-like"/>
    <property type="match status" value="1"/>
</dbReference>
<dbReference type="InterPro" id="IPR001949">
    <property type="entry name" value="NADH-UbQ_OxRdtase_51kDa_CS"/>
</dbReference>
<keyword evidence="4" id="KW-0408">Iron</keyword>
<evidence type="ECO:0000256" key="1">
    <source>
        <dbReference type="ARBA" id="ARBA00007523"/>
    </source>
</evidence>
<gene>
    <name evidence="7" type="ORF">H8E19_11530</name>
</gene>
<dbReference type="InterPro" id="IPR037225">
    <property type="entry name" value="Nuo51_FMN-bd_sf"/>
</dbReference>
<dbReference type="GO" id="GO:0008137">
    <property type="term" value="F:NADH dehydrogenase (ubiquinone) activity"/>
    <property type="evidence" value="ECO:0007669"/>
    <property type="project" value="InterPro"/>
</dbReference>
<dbReference type="Gene3D" id="3.40.50.11540">
    <property type="entry name" value="NADH-ubiquinone oxidoreductase 51kDa subunit"/>
    <property type="match status" value="1"/>
</dbReference>
<dbReference type="Gene3D" id="3.10.20.600">
    <property type="match status" value="1"/>
</dbReference>
<dbReference type="PROSITE" id="PS00644">
    <property type="entry name" value="COMPLEX1_51K_1"/>
    <property type="match status" value="1"/>
</dbReference>
<dbReference type="InterPro" id="IPR037207">
    <property type="entry name" value="Nuop51_4Fe4S-bd_sf"/>
</dbReference>
<dbReference type="Pfam" id="PF10589">
    <property type="entry name" value="NADH_4Fe-4S"/>
    <property type="match status" value="1"/>
</dbReference>
<reference evidence="7 8" key="1">
    <citation type="submission" date="2020-08" db="EMBL/GenBank/DDBJ databases">
        <title>Bridging the membrane lipid divide: bacteria of the FCB group superphylum have the potential to synthesize archaeal ether lipids.</title>
        <authorList>
            <person name="Villanueva L."/>
            <person name="Von Meijenfeldt F.A.B."/>
            <person name="Westbye A.B."/>
            <person name="Yadav S."/>
            <person name="Hopmans E.C."/>
            <person name="Dutilh B.E."/>
            <person name="Sinninghe Damste J.S."/>
        </authorList>
    </citation>
    <scope>NUCLEOTIDE SEQUENCE [LARGE SCALE GENOMIC DNA]</scope>
    <source>
        <strain evidence="7">NIOZ-UU27</strain>
    </source>
</reference>